<dbReference type="Proteomes" id="UP000007014">
    <property type="component" value="Chromosome 16"/>
</dbReference>
<dbReference type="NCBIfam" id="TIGR01488">
    <property type="entry name" value="HAD-SF-IB"/>
    <property type="match status" value="1"/>
</dbReference>
<dbReference type="GeneID" id="16996016"/>
<evidence type="ECO:0000313" key="11">
    <source>
        <dbReference type="Proteomes" id="UP000007014"/>
    </source>
</evidence>
<dbReference type="STRING" id="280699.M1UV02"/>
<dbReference type="EMBL" id="AP006498">
    <property type="protein sequence ID" value="BAM81736.1"/>
    <property type="molecule type" value="Genomic_DNA"/>
</dbReference>
<feature type="region of interest" description="Disordered" evidence="9">
    <location>
        <begin position="78"/>
        <end position="116"/>
    </location>
</feature>
<dbReference type="InterPro" id="IPR050582">
    <property type="entry name" value="HAD-like_SerB"/>
</dbReference>
<evidence type="ECO:0000256" key="7">
    <source>
        <dbReference type="ARBA" id="ARBA00022842"/>
    </source>
</evidence>
<dbReference type="GO" id="GO:0005737">
    <property type="term" value="C:cytoplasm"/>
    <property type="evidence" value="ECO:0007669"/>
    <property type="project" value="TreeGrafter"/>
</dbReference>
<dbReference type="PANTHER" id="PTHR43344">
    <property type="entry name" value="PHOSPHOSERINE PHOSPHATASE"/>
    <property type="match status" value="1"/>
</dbReference>
<keyword evidence="5" id="KW-0479">Metal-binding</keyword>
<reference evidence="10 11" key="2">
    <citation type="journal article" date="2007" name="BMC Biol.">
        <title>A 100%-complete sequence reveals unusually simple genomic features in the hot-spring red alga Cyanidioschyzon merolae.</title>
        <authorList>
            <person name="Nozaki H."/>
            <person name="Takano H."/>
            <person name="Misumi O."/>
            <person name="Terasawa K."/>
            <person name="Matsuzaki M."/>
            <person name="Maruyama S."/>
            <person name="Nishida K."/>
            <person name="Yagisawa F."/>
            <person name="Yoshida Y."/>
            <person name="Fujiwara T."/>
            <person name="Takio S."/>
            <person name="Tamura K."/>
            <person name="Chung S.J."/>
            <person name="Nakamura S."/>
            <person name="Kuroiwa H."/>
            <person name="Tanaka K."/>
            <person name="Sato N."/>
            <person name="Kuroiwa T."/>
        </authorList>
    </citation>
    <scope>NUCLEOTIDE SEQUENCE [LARGE SCALE GENOMIC DNA]</scope>
    <source>
        <strain evidence="10 11">10D</strain>
    </source>
</reference>
<dbReference type="EC" id="3.1.3.3" evidence="3"/>
<evidence type="ECO:0000256" key="5">
    <source>
        <dbReference type="ARBA" id="ARBA00022723"/>
    </source>
</evidence>
<dbReference type="GO" id="GO:0000287">
    <property type="term" value="F:magnesium ion binding"/>
    <property type="evidence" value="ECO:0007669"/>
    <property type="project" value="TreeGrafter"/>
</dbReference>
<evidence type="ECO:0000256" key="6">
    <source>
        <dbReference type="ARBA" id="ARBA00022801"/>
    </source>
</evidence>
<evidence type="ECO:0000256" key="4">
    <source>
        <dbReference type="ARBA" id="ARBA00022605"/>
    </source>
</evidence>
<feature type="compositionally biased region" description="Basic residues" evidence="9">
    <location>
        <begin position="7"/>
        <end position="21"/>
    </location>
</feature>
<dbReference type="AlphaFoldDB" id="M1UV02"/>
<feature type="compositionally biased region" description="Polar residues" evidence="9">
    <location>
        <begin position="85"/>
        <end position="102"/>
    </location>
</feature>
<evidence type="ECO:0000256" key="1">
    <source>
        <dbReference type="ARBA" id="ARBA00001946"/>
    </source>
</evidence>
<dbReference type="OrthoDB" id="27226at2759"/>
<proteinExistence type="predicted"/>
<gene>
    <name evidence="10" type="ORF">CYME_CMP085C</name>
</gene>
<comment type="pathway">
    <text evidence="2">Amino-acid biosynthesis; L-serine biosynthesis; L-serine from 3-phospho-D-glycerate: step 3/3.</text>
</comment>
<dbReference type="eggNOG" id="KOG1615">
    <property type="taxonomic scope" value="Eukaryota"/>
</dbReference>
<dbReference type="PANTHER" id="PTHR43344:SF2">
    <property type="entry name" value="PHOSPHOSERINE PHOSPHATASE"/>
    <property type="match status" value="1"/>
</dbReference>
<keyword evidence="7" id="KW-0460">Magnesium</keyword>
<dbReference type="InterPro" id="IPR036412">
    <property type="entry name" value="HAD-like_sf"/>
</dbReference>
<dbReference type="Gene3D" id="3.30.70.260">
    <property type="match status" value="1"/>
</dbReference>
<dbReference type="GO" id="GO:0006564">
    <property type="term" value="P:L-serine biosynthetic process"/>
    <property type="evidence" value="ECO:0007669"/>
    <property type="project" value="UniProtKB-KW"/>
</dbReference>
<dbReference type="RefSeq" id="XP_005537772.1">
    <property type="nucleotide sequence ID" value="XM_005537715.1"/>
</dbReference>
<dbReference type="InterPro" id="IPR023214">
    <property type="entry name" value="HAD_sf"/>
</dbReference>
<dbReference type="Gramene" id="CMP085CT">
    <property type="protein sequence ID" value="CMP085CT"/>
    <property type="gene ID" value="CMP085C"/>
</dbReference>
<evidence type="ECO:0000256" key="3">
    <source>
        <dbReference type="ARBA" id="ARBA00012640"/>
    </source>
</evidence>
<accession>M1UV02</accession>
<feature type="region of interest" description="Disordered" evidence="9">
    <location>
        <begin position="1"/>
        <end position="21"/>
    </location>
</feature>
<evidence type="ECO:0000256" key="9">
    <source>
        <dbReference type="SAM" id="MobiDB-lite"/>
    </source>
</evidence>
<reference evidence="10 11" key="1">
    <citation type="journal article" date="2004" name="Nature">
        <title>Genome sequence of the ultrasmall unicellular red alga Cyanidioschyzon merolae 10D.</title>
        <authorList>
            <person name="Matsuzaki M."/>
            <person name="Misumi O."/>
            <person name="Shin-i T."/>
            <person name="Maruyama S."/>
            <person name="Takahara M."/>
            <person name="Miyagishima S."/>
            <person name="Mori T."/>
            <person name="Nishida K."/>
            <person name="Yagisawa F."/>
            <person name="Nishida K."/>
            <person name="Yoshida Y."/>
            <person name="Nishimura Y."/>
            <person name="Nakao S."/>
            <person name="Kobayashi T."/>
            <person name="Momoyama Y."/>
            <person name="Higashiyama T."/>
            <person name="Minoda A."/>
            <person name="Sano M."/>
            <person name="Nomoto H."/>
            <person name="Oishi K."/>
            <person name="Hayashi H."/>
            <person name="Ohta F."/>
            <person name="Nishizaka S."/>
            <person name="Haga S."/>
            <person name="Miura S."/>
            <person name="Morishita T."/>
            <person name="Kabeya Y."/>
            <person name="Terasawa K."/>
            <person name="Suzuki Y."/>
            <person name="Ishii Y."/>
            <person name="Asakawa S."/>
            <person name="Takano H."/>
            <person name="Ohta N."/>
            <person name="Kuroiwa H."/>
            <person name="Tanaka K."/>
            <person name="Shimizu N."/>
            <person name="Sugano S."/>
            <person name="Sato N."/>
            <person name="Nozaki H."/>
            <person name="Ogasawara N."/>
            <person name="Kohara Y."/>
            <person name="Kuroiwa T."/>
        </authorList>
    </citation>
    <scope>NUCLEOTIDE SEQUENCE [LARGE SCALE GENOMIC DNA]</scope>
    <source>
        <strain evidence="10 11">10D</strain>
    </source>
</reference>
<dbReference type="KEGG" id="cme:CYME_CMP085C"/>
<evidence type="ECO:0000256" key="8">
    <source>
        <dbReference type="ARBA" id="ARBA00023299"/>
    </source>
</evidence>
<dbReference type="Pfam" id="PF12710">
    <property type="entry name" value="HAD"/>
    <property type="match status" value="1"/>
</dbReference>
<dbReference type="HOGENOM" id="CLU_575371_0_0_1"/>
<organism evidence="10 11">
    <name type="scientific">Cyanidioschyzon merolae (strain NIES-3377 / 10D)</name>
    <name type="common">Unicellular red alga</name>
    <dbReference type="NCBI Taxonomy" id="280699"/>
    <lineage>
        <taxon>Eukaryota</taxon>
        <taxon>Rhodophyta</taxon>
        <taxon>Bangiophyceae</taxon>
        <taxon>Cyanidiales</taxon>
        <taxon>Cyanidiaceae</taxon>
        <taxon>Cyanidioschyzon</taxon>
    </lineage>
</organism>
<keyword evidence="11" id="KW-1185">Reference proteome</keyword>
<keyword evidence="4" id="KW-0028">Amino-acid biosynthesis</keyword>
<dbReference type="SUPFAM" id="SSF56784">
    <property type="entry name" value="HAD-like"/>
    <property type="match status" value="1"/>
</dbReference>
<evidence type="ECO:0000256" key="2">
    <source>
        <dbReference type="ARBA" id="ARBA00005135"/>
    </source>
</evidence>
<keyword evidence="8" id="KW-0718">Serine biosynthesis</keyword>
<name>M1UV02_CYAM1</name>
<evidence type="ECO:0000313" key="10">
    <source>
        <dbReference type="EMBL" id="BAM81736.1"/>
    </source>
</evidence>
<keyword evidence="6" id="KW-0378">Hydrolase</keyword>
<protein>
    <recommendedName>
        <fullName evidence="3">phosphoserine phosphatase</fullName>
        <ecNumber evidence="3">3.1.3.3</ecNumber>
    </recommendedName>
</protein>
<dbReference type="OMA" id="PIINANR"/>
<dbReference type="GO" id="GO:0036424">
    <property type="term" value="F:L-phosphoserine phosphatase activity"/>
    <property type="evidence" value="ECO:0007669"/>
    <property type="project" value="TreeGrafter"/>
</dbReference>
<dbReference type="Gene3D" id="3.40.50.1000">
    <property type="entry name" value="HAD superfamily/HAD-like"/>
    <property type="match status" value="1"/>
</dbReference>
<comment type="cofactor">
    <cofactor evidence="1">
        <name>Mg(2+)</name>
        <dbReference type="ChEBI" id="CHEBI:18420"/>
    </cofactor>
</comment>
<sequence length="475" mass="51136">MSPSRSSPRKRPKERGSTHSKRLLVITLHGAVQPSWLSRFLSLLAQAGDVVQLRDLSSFTVGNRFTATLAVEVTPTQLRKRRSTETGTEAMSTESTSGSAPQSFGVGSPAEPGGTLSSTEAHIEHEFGIEGYLLREFLLTAYELGGIETEFEVLDSLEAESNAALEGDSGEPYTFTFIGTPRIPADFLATATHVLAENGINLNAIQSLNEPGGRSTCFQVMAALRGPLADRVRSELLHLGKEFLVDIAFERAGALRTKRMVVFDLSWTLVQADSFELLCQAAAVDADAVAEVRRCHSLGSEDYLRACAALLRGRSSTGLAERLHALIEYTDGAASVCRVLKKLGYRTAVLSSGPLLLAELVKADLGIDFVAANRLETDSNERFTGAILEPLVNGERKAELLTMLAMREQLSPEQIIAVGDGPVSAKMLDSAGLSIAFEQPGARDGTNIGGKIQSKSLTSILFLLGIHERDLRSFS</sequence>